<name>A0A4R7TVS6_9BACT</name>
<evidence type="ECO:0000313" key="3">
    <source>
        <dbReference type="Proteomes" id="UP000294882"/>
    </source>
</evidence>
<feature type="domain" description="Lipoprotein-associated type-17" evidence="1">
    <location>
        <begin position="715"/>
        <end position="791"/>
    </location>
</feature>
<dbReference type="RefSeq" id="WP_166666770.1">
    <property type="nucleotide sequence ID" value="NZ_JAQRBC010000020.1"/>
</dbReference>
<evidence type="ECO:0000259" key="1">
    <source>
        <dbReference type="Pfam" id="PF04200"/>
    </source>
</evidence>
<reference evidence="2 3" key="1">
    <citation type="submission" date="2019-03" db="EMBL/GenBank/DDBJ databases">
        <title>Genomic Encyclopedia of Archaeal and Bacterial Type Strains, Phase II (KMG-II): from individual species to whole genera.</title>
        <authorList>
            <person name="Goeker M."/>
        </authorList>
    </citation>
    <scope>NUCLEOTIDE SEQUENCE [LARGE SCALE GENOMIC DNA]</scope>
    <source>
        <strain evidence="2 3">ATCC 25591</strain>
    </source>
</reference>
<comment type="caution">
    <text evidence="2">The sequence shown here is derived from an EMBL/GenBank/DDBJ whole genome shotgun (WGS) entry which is preliminary data.</text>
</comment>
<proteinExistence type="predicted"/>
<dbReference type="PROSITE" id="PS51257">
    <property type="entry name" value="PROKAR_LIPOPROTEIN"/>
    <property type="match status" value="1"/>
</dbReference>
<dbReference type="Proteomes" id="UP000294882">
    <property type="component" value="Unassembled WGS sequence"/>
</dbReference>
<dbReference type="InterPro" id="IPR007326">
    <property type="entry name" value="Lipoprotein-assoc_dom"/>
</dbReference>
<keyword evidence="2" id="KW-0449">Lipoprotein</keyword>
<feature type="domain" description="Lipoprotein-associated type-17" evidence="1">
    <location>
        <begin position="630"/>
        <end position="701"/>
    </location>
</feature>
<sequence>MTKQSKIILLSSLITPPTCIPLLAISCANQDPASEIKKVKVSITSLDKFAKDVVDADIKITGYSPSVFTATQTHQVSSEDPTTLEVLVELKNNKKGTKATKLFTIKGFKADPTDEIKDTLNKEIEKISGVSVENHTNKLVNTITTNDVKVTETTPIDKSVFEYLITLGFDSKDRTKLKVTIRLKHKQSGFISKVKKEFEITGFKNTTPEEEQQLKNLENASKKVTVDVEGKENKFAKDVEESELKFTIPTLPGLIDDPTKYEIIEKSWSINKDDSRILEIYFRLKHKETGLVSNKRKLKVEGFKEAEASTPEEKALQDALNAVTLSYDGGEEALKKLDAGDLKIDKVKLDGKKEGFEYTTKFKNENATKDNYNNGYRTIVITVKKDSKSLSREFKLECFKSDYDVIIKQREKVKTIDLMQTSETKEVVESMFSGSQDEVEIFYDFTGKTYFNKKYTETDKKPILDMSAITWAHNTIFGKGKLKKTGENKYKAYVTLAKSYKVNNQWNYIYDNRQLETKELSFEIIDQAALDKIAEENKNNFDYPEKQTITVDQVTQDKIKLPEVKIKNIPIKFNITSLQKDAEHSKLIVKYQAEIDYQSKKITSKEVQTEIVGFKENTLGKEFVGLTVDYENKSSTEVDSVQEDQFKLKKNGSDYTPTSGITKEIKIVSKDKYKGTVTVVVTLKKDTDSASKEFVVEDFKKKNFDFNTEADNSFELKLEGIDKPNTLPSVVNQSNVKVTIKDEYKSAISLEKIELEPNNTNGTLKIKITLKDLINNPNTIKVVEKEESGFKNNTAPTKDYKLPELYPLSESGQLIKVDESQRDSIIQSFENMDPKSSGRRYLAYKSGAFYTKGTGGTKIEGISISDESLKNKVLTHGGKYNIAKDADGDGSIKGIALTKEENKWIARWRLVLSNNKIDDKVYEQILFQ</sequence>
<protein>
    <submittedName>
        <fullName evidence="2">Lipoprotein-associated protein</fullName>
    </submittedName>
</protein>
<evidence type="ECO:0000313" key="2">
    <source>
        <dbReference type="EMBL" id="TDU96007.1"/>
    </source>
</evidence>
<dbReference type="EMBL" id="SOCH01000006">
    <property type="protein sequence ID" value="TDU96007.1"/>
    <property type="molecule type" value="Genomic_DNA"/>
</dbReference>
<dbReference type="AlphaFoldDB" id="A0A4R7TVS6"/>
<dbReference type="Pfam" id="PF04200">
    <property type="entry name" value="Lipoprotein_17"/>
    <property type="match status" value="2"/>
</dbReference>
<gene>
    <name evidence="2" type="ORF">JN03_0623</name>
</gene>
<organism evidence="2 3">
    <name type="scientific">Metamycoplasma hyosynoviae</name>
    <dbReference type="NCBI Taxonomy" id="29559"/>
    <lineage>
        <taxon>Bacteria</taxon>
        <taxon>Bacillati</taxon>
        <taxon>Mycoplasmatota</taxon>
        <taxon>Mycoplasmoidales</taxon>
        <taxon>Metamycoplasmataceae</taxon>
        <taxon>Metamycoplasma</taxon>
    </lineage>
</organism>
<accession>A0A4R7TVS6</accession>